<accession>A0A2H4SDN6</accession>
<evidence type="ECO:0000313" key="3">
    <source>
        <dbReference type="Proteomes" id="UP000323067"/>
    </source>
</evidence>
<proteinExistence type="predicted"/>
<sequence>MPLAPSTGYSSDSWGNEEQKQDMADANRHPLSLPNSTWFPLTSLLRPFQGWARSSSLPQLFTQCLANPRHRPRAPSKYIEGPGANAARFARAVVRHIGSRHPARKFNWDLRYVYSYSQTASGSADPSLSGLVPCHAISAPNSCK</sequence>
<dbReference type="VEuPathDB" id="FungiDB:CCM_03589"/>
<feature type="compositionally biased region" description="Polar residues" evidence="1">
    <location>
        <begin position="7"/>
        <end position="16"/>
    </location>
</feature>
<dbReference type="Proteomes" id="UP000323067">
    <property type="component" value="Chromosome vi"/>
</dbReference>
<dbReference type="VEuPathDB" id="FungiDB:A9K55_005408"/>
<dbReference type="EMBL" id="CP023323">
    <property type="protein sequence ID" value="ATY61219.1"/>
    <property type="molecule type" value="Genomic_DNA"/>
</dbReference>
<feature type="region of interest" description="Disordered" evidence="1">
    <location>
        <begin position="1"/>
        <end position="29"/>
    </location>
</feature>
<name>A0A2H4SDN6_CORMI</name>
<reference evidence="2 3" key="1">
    <citation type="journal article" date="2017" name="BMC Genomics">
        <title>Chromosome level assembly and secondary metabolite potential of the parasitic fungus Cordyceps militaris.</title>
        <authorList>
            <person name="Kramer G.J."/>
            <person name="Nodwell J.R."/>
        </authorList>
    </citation>
    <scope>NUCLEOTIDE SEQUENCE [LARGE SCALE GENOMIC DNA]</scope>
    <source>
        <strain evidence="2 3">ATCC 34164</strain>
    </source>
</reference>
<organism evidence="2 3">
    <name type="scientific">Cordyceps militaris</name>
    <name type="common">Caterpillar fungus</name>
    <name type="synonym">Clavaria militaris</name>
    <dbReference type="NCBI Taxonomy" id="73501"/>
    <lineage>
        <taxon>Eukaryota</taxon>
        <taxon>Fungi</taxon>
        <taxon>Dikarya</taxon>
        <taxon>Ascomycota</taxon>
        <taxon>Pezizomycotina</taxon>
        <taxon>Sordariomycetes</taxon>
        <taxon>Hypocreomycetidae</taxon>
        <taxon>Hypocreales</taxon>
        <taxon>Cordycipitaceae</taxon>
        <taxon>Cordyceps</taxon>
    </lineage>
</organism>
<dbReference type="AlphaFoldDB" id="A0A2H4SDN6"/>
<feature type="compositionally biased region" description="Basic and acidic residues" evidence="1">
    <location>
        <begin position="17"/>
        <end position="28"/>
    </location>
</feature>
<gene>
    <name evidence="2" type="ORF">A9K55_005408</name>
</gene>
<evidence type="ECO:0000256" key="1">
    <source>
        <dbReference type="SAM" id="MobiDB-lite"/>
    </source>
</evidence>
<protein>
    <submittedName>
        <fullName evidence="2">Uncharacterized protein</fullName>
    </submittedName>
</protein>
<evidence type="ECO:0000313" key="2">
    <source>
        <dbReference type="EMBL" id="ATY61219.1"/>
    </source>
</evidence>